<dbReference type="PROSITE" id="PS00606">
    <property type="entry name" value="KS3_1"/>
    <property type="match status" value="1"/>
</dbReference>
<dbReference type="InterPro" id="IPR014031">
    <property type="entry name" value="Ketoacyl_synth_C"/>
</dbReference>
<evidence type="ECO:0000259" key="14">
    <source>
        <dbReference type="PROSITE" id="PS52019"/>
    </source>
</evidence>
<dbReference type="PANTHER" id="PTHR43775:SF37">
    <property type="entry name" value="SI:DKEY-61P9.11"/>
    <property type="match status" value="1"/>
</dbReference>
<dbReference type="GO" id="GO:0004312">
    <property type="term" value="F:fatty acid synthase activity"/>
    <property type="evidence" value="ECO:0007669"/>
    <property type="project" value="TreeGrafter"/>
</dbReference>
<dbReference type="SUPFAM" id="SSF55469">
    <property type="entry name" value="FMN-dependent nitroreductase-like"/>
    <property type="match status" value="1"/>
</dbReference>
<feature type="region of interest" description="N-terminal hotdog fold" evidence="10">
    <location>
        <begin position="3647"/>
        <end position="3769"/>
    </location>
</feature>
<keyword evidence="4" id="KW-0596">Phosphopantetheine</keyword>
<dbReference type="Gene3D" id="3.40.109.10">
    <property type="entry name" value="NADH Oxidase"/>
    <property type="match status" value="2"/>
</dbReference>
<dbReference type="InterPro" id="IPR010071">
    <property type="entry name" value="AA_adenyl_dom"/>
</dbReference>
<comment type="caution">
    <text evidence="15">The sequence shown here is derived from an EMBL/GenBank/DDBJ whole genome shotgun (WGS) entry which is preliminary data.</text>
</comment>
<dbReference type="InterPro" id="IPR020807">
    <property type="entry name" value="PKS_DH"/>
</dbReference>
<dbReference type="InterPro" id="IPR014030">
    <property type="entry name" value="Ketoacyl_synth_N"/>
</dbReference>
<evidence type="ECO:0000256" key="8">
    <source>
        <dbReference type="ARBA" id="ARBA00022737"/>
    </source>
</evidence>
<evidence type="ECO:0000256" key="4">
    <source>
        <dbReference type="ARBA" id="ARBA00022450"/>
    </source>
</evidence>
<dbReference type="GO" id="GO:0005886">
    <property type="term" value="C:plasma membrane"/>
    <property type="evidence" value="ECO:0007669"/>
    <property type="project" value="TreeGrafter"/>
</dbReference>
<dbReference type="InterPro" id="IPR057326">
    <property type="entry name" value="KR_dom"/>
</dbReference>
<dbReference type="EMBL" id="PQWB01000077">
    <property type="protein sequence ID" value="POZ61031.1"/>
    <property type="molecule type" value="Genomic_DNA"/>
</dbReference>
<organism evidence="15 16">
    <name type="scientific">Chromobacterium alticapitis</name>
    <dbReference type="NCBI Taxonomy" id="2073169"/>
    <lineage>
        <taxon>Bacteria</taxon>
        <taxon>Pseudomonadati</taxon>
        <taxon>Pseudomonadota</taxon>
        <taxon>Betaproteobacteria</taxon>
        <taxon>Neisseriales</taxon>
        <taxon>Chromobacteriaceae</taxon>
        <taxon>Chromobacterium</taxon>
    </lineage>
</organism>
<comment type="pathway">
    <text evidence="3">Antibiotic biosynthesis.</text>
</comment>
<feature type="domain" description="Carrier" evidence="12">
    <location>
        <begin position="2926"/>
        <end position="3003"/>
    </location>
</feature>
<dbReference type="InterPro" id="IPR049551">
    <property type="entry name" value="PKS_DH_C"/>
</dbReference>
<dbReference type="GO" id="GO:0016491">
    <property type="term" value="F:oxidoreductase activity"/>
    <property type="evidence" value="ECO:0007669"/>
    <property type="project" value="InterPro"/>
</dbReference>
<evidence type="ECO:0000256" key="11">
    <source>
        <dbReference type="SAM" id="MobiDB-lite"/>
    </source>
</evidence>
<evidence type="ECO:0000256" key="6">
    <source>
        <dbReference type="ARBA" id="ARBA00022553"/>
    </source>
</evidence>
<dbReference type="Pfam" id="PF00881">
    <property type="entry name" value="Nitroreductase"/>
    <property type="match status" value="1"/>
</dbReference>
<feature type="domain" description="PKS/mFAS DH" evidence="14">
    <location>
        <begin position="3647"/>
        <end position="3926"/>
    </location>
</feature>
<protein>
    <submittedName>
        <fullName evidence="15">Uncharacterized protein</fullName>
    </submittedName>
</protein>
<evidence type="ECO:0000256" key="9">
    <source>
        <dbReference type="ARBA" id="ARBA00054155"/>
    </source>
</evidence>
<feature type="active site" description="Proton acceptor; for dehydratase activity" evidence="10">
    <location>
        <position position="3676"/>
    </location>
</feature>
<reference evidence="16" key="1">
    <citation type="submission" date="2018-02" db="EMBL/GenBank/DDBJ databases">
        <authorList>
            <person name="O'Hara-Hanley K."/>
            <person name="Soby S."/>
        </authorList>
    </citation>
    <scope>NUCLEOTIDE SEQUENCE [LARGE SCALE GENOMIC DNA]</scope>
    <source>
        <strain evidence="16">MWU14-2602</strain>
    </source>
</reference>
<dbReference type="RefSeq" id="WP_146056837.1">
    <property type="nucleotide sequence ID" value="NZ_PQWB01000077.1"/>
</dbReference>
<dbReference type="NCBIfam" id="TIGR01733">
    <property type="entry name" value="AA-adenyl-dom"/>
    <property type="match status" value="1"/>
</dbReference>
<dbReference type="GO" id="GO:0006633">
    <property type="term" value="P:fatty acid biosynthetic process"/>
    <property type="evidence" value="ECO:0007669"/>
    <property type="project" value="InterPro"/>
</dbReference>
<dbReference type="FunFam" id="3.40.50.12780:FF:000012">
    <property type="entry name" value="Non-ribosomal peptide synthetase"/>
    <property type="match status" value="1"/>
</dbReference>
<dbReference type="Pfam" id="PF08659">
    <property type="entry name" value="KR"/>
    <property type="match status" value="1"/>
</dbReference>
<feature type="domain" description="Ketosynthase family 3 (KS3)" evidence="13">
    <location>
        <begin position="3042"/>
        <end position="3462"/>
    </location>
</feature>
<feature type="domain" description="Ketosynthase family 3 (KS3)" evidence="13">
    <location>
        <begin position="1867"/>
        <end position="2294"/>
    </location>
</feature>
<dbReference type="SUPFAM" id="SSF56801">
    <property type="entry name" value="Acetyl-CoA synthetase-like"/>
    <property type="match status" value="1"/>
</dbReference>
<dbReference type="InterPro" id="IPR036736">
    <property type="entry name" value="ACP-like_sf"/>
</dbReference>
<dbReference type="Pfam" id="PF14765">
    <property type="entry name" value="PS-DH"/>
    <property type="match status" value="1"/>
</dbReference>
<dbReference type="Gene3D" id="3.40.47.10">
    <property type="match status" value="3"/>
</dbReference>
<dbReference type="InterPro" id="IPR025110">
    <property type="entry name" value="AMP-bd_C"/>
</dbReference>
<dbReference type="InterPro" id="IPR020845">
    <property type="entry name" value="AMP-binding_CS"/>
</dbReference>
<dbReference type="SUPFAM" id="SSF47336">
    <property type="entry name" value="ACP-like"/>
    <property type="match status" value="4"/>
</dbReference>
<dbReference type="Gene3D" id="3.30.300.30">
    <property type="match status" value="1"/>
</dbReference>
<comment type="subcellular location">
    <subcellularLocation>
        <location evidence="2">Cytoplasm</location>
    </subcellularLocation>
</comment>
<dbReference type="Pfam" id="PF00501">
    <property type="entry name" value="AMP-binding"/>
    <property type="match status" value="1"/>
</dbReference>
<evidence type="ECO:0000313" key="15">
    <source>
        <dbReference type="EMBL" id="POZ61031.1"/>
    </source>
</evidence>
<feature type="non-terminal residue" evidence="15">
    <location>
        <position position="4032"/>
    </location>
</feature>
<dbReference type="InterPro" id="IPR016039">
    <property type="entry name" value="Thiolase-like"/>
</dbReference>
<dbReference type="Gene3D" id="1.10.1240.100">
    <property type="match status" value="3"/>
</dbReference>
<dbReference type="SMART" id="SM00825">
    <property type="entry name" value="PKS_KS"/>
    <property type="match status" value="3"/>
</dbReference>
<evidence type="ECO:0000259" key="13">
    <source>
        <dbReference type="PROSITE" id="PS52004"/>
    </source>
</evidence>
<accession>A0A2S5DDE2</accession>
<dbReference type="Pfam" id="PF13193">
    <property type="entry name" value="AMP-binding_C"/>
    <property type="match status" value="1"/>
</dbReference>
<feature type="domain" description="Carrier" evidence="12">
    <location>
        <begin position="537"/>
        <end position="612"/>
    </location>
</feature>
<feature type="region of interest" description="C-terminal hotdog fold" evidence="10">
    <location>
        <begin position="3783"/>
        <end position="3926"/>
    </location>
</feature>
<evidence type="ECO:0000256" key="7">
    <source>
        <dbReference type="ARBA" id="ARBA00022679"/>
    </source>
</evidence>
<evidence type="ECO:0000256" key="10">
    <source>
        <dbReference type="PROSITE-ProRule" id="PRU01363"/>
    </source>
</evidence>
<dbReference type="CDD" id="cd02142">
    <property type="entry name" value="McbC_SagB-like_oxidoreductase"/>
    <property type="match status" value="1"/>
</dbReference>
<comment type="cofactor">
    <cofactor evidence="1">
        <name>pantetheine 4'-phosphate</name>
        <dbReference type="ChEBI" id="CHEBI:47942"/>
    </cofactor>
</comment>
<dbReference type="Gene3D" id="3.40.50.980">
    <property type="match status" value="2"/>
</dbReference>
<dbReference type="Pfam" id="PF16197">
    <property type="entry name" value="KAsynt_C_assoc"/>
    <property type="match status" value="1"/>
</dbReference>
<dbReference type="GO" id="GO:0071770">
    <property type="term" value="P:DIM/DIP cell wall layer assembly"/>
    <property type="evidence" value="ECO:0007669"/>
    <property type="project" value="TreeGrafter"/>
</dbReference>
<dbReference type="InterPro" id="IPR020841">
    <property type="entry name" value="PKS_Beta-ketoAc_synthase_dom"/>
</dbReference>
<dbReference type="Gene3D" id="2.30.38.10">
    <property type="entry name" value="Luciferase, Domain 3"/>
    <property type="match status" value="1"/>
</dbReference>
<dbReference type="SMART" id="SM00823">
    <property type="entry name" value="PKS_PP"/>
    <property type="match status" value="4"/>
</dbReference>
<evidence type="ECO:0000313" key="16">
    <source>
        <dbReference type="Proteomes" id="UP000237082"/>
    </source>
</evidence>
<dbReference type="InterPro" id="IPR013968">
    <property type="entry name" value="PKS_KR"/>
</dbReference>
<dbReference type="GO" id="GO:0031177">
    <property type="term" value="F:phosphopantetheine binding"/>
    <property type="evidence" value="ECO:0007669"/>
    <property type="project" value="InterPro"/>
</dbReference>
<dbReference type="FunFam" id="3.40.50.980:FF:000002">
    <property type="entry name" value="Enterobactin synthetase component F"/>
    <property type="match status" value="1"/>
</dbReference>
<dbReference type="Gene3D" id="3.40.50.720">
    <property type="entry name" value="NAD(P)-binding Rossmann-like Domain"/>
    <property type="match status" value="1"/>
</dbReference>
<keyword evidence="8" id="KW-0677">Repeat</keyword>
<feature type="domain" description="Carrier" evidence="12">
    <location>
        <begin position="1775"/>
        <end position="1851"/>
    </location>
</feature>
<evidence type="ECO:0000259" key="12">
    <source>
        <dbReference type="PROSITE" id="PS50075"/>
    </source>
</evidence>
<evidence type="ECO:0000256" key="5">
    <source>
        <dbReference type="ARBA" id="ARBA00022490"/>
    </source>
</evidence>
<dbReference type="Pfam" id="PF22336">
    <property type="entry name" value="RhiE-like_linker"/>
    <property type="match status" value="2"/>
</dbReference>
<feature type="domain" description="Ketosynthase family 3 (KS3)" evidence="13">
    <location>
        <begin position="1192"/>
        <end position="1606"/>
    </location>
</feature>
<dbReference type="SUPFAM" id="SSF53901">
    <property type="entry name" value="Thiolase-like"/>
    <property type="match status" value="3"/>
</dbReference>
<keyword evidence="6" id="KW-0597">Phosphoprotein</keyword>
<feature type="region of interest" description="Disordered" evidence="11">
    <location>
        <begin position="717"/>
        <end position="736"/>
    </location>
</feature>
<proteinExistence type="predicted"/>
<dbReference type="InterPro" id="IPR000415">
    <property type="entry name" value="Nitroreductase-like"/>
</dbReference>
<dbReference type="CDD" id="cd08953">
    <property type="entry name" value="KR_2_SDR_x"/>
    <property type="match status" value="1"/>
</dbReference>
<dbReference type="FunFam" id="3.40.50.980:FF:000001">
    <property type="entry name" value="Non-ribosomal peptide synthetase"/>
    <property type="match status" value="1"/>
</dbReference>
<dbReference type="GO" id="GO:0005737">
    <property type="term" value="C:cytoplasm"/>
    <property type="evidence" value="ECO:0007669"/>
    <property type="project" value="UniProtKB-SubCell"/>
</dbReference>
<dbReference type="PROSITE" id="PS00455">
    <property type="entry name" value="AMP_BINDING"/>
    <property type="match status" value="1"/>
</dbReference>
<dbReference type="Pfam" id="PF21089">
    <property type="entry name" value="PKS_DH_N"/>
    <property type="match status" value="1"/>
</dbReference>
<keyword evidence="7" id="KW-0808">Transferase</keyword>
<dbReference type="InterPro" id="IPR032821">
    <property type="entry name" value="PKS_assoc"/>
</dbReference>
<dbReference type="SMART" id="SM00826">
    <property type="entry name" value="PKS_DH"/>
    <property type="match status" value="1"/>
</dbReference>
<dbReference type="PROSITE" id="PS52019">
    <property type="entry name" value="PKS_MFAS_DH"/>
    <property type="match status" value="1"/>
</dbReference>
<sequence>MMELTGSTLRDANQAPWKHCLHTLIEEQAKLTPEAEAVCDERGWLSYAELNARANRCAHFLREMGVGPDVVVGVTMDRSVHLMVALLAILKAGGAYLPLDAGLPQARLSFMASDAEVFVLLTQQPYATRWASLGGIDTVLSLDSEAAFLDRYPVTPVEPLSSPDDLAYVLYTSGSTGQPKGCMLPHGAVANRLLWMQAQYQLQPGERVLQKTPITFDVSVWELFWPLLTGAVVVMAAPGGHKDAHYLARTLREQRIAVCHFVPSMLRFFLEEPDAGRSPSLRDVFVSGEALPHAVMTRYFEVMPGRLHNLYGPTEAAVDVSHWTCEQRPDGKVPIGKAISNVELKVLDPSGRPVSPGEEGELHIGGVALARGYLRRPDLTAASFVPDPEHPDARLYRTGDRVRELPDGNLEYLGRIDFQVKLRGQRLELGEIETVLRRYPGVRDAAVTVRGEEEGDAKLVAYVETDPPQDGAAYAKHIRRFAAEQLPDYMVPSLVATLPTMPVSVHGKLDRRSLPWPLDAAPLAEAFEPRPAPQRALSADDLREALRAAIQGTLGGTPVENDADLFDLGATSLTLIRIAHAAQELTGGVVPVDALLDQPTLNGIFGFLRARLPVIEPAPQDKPMRGGAADPLRRELPGKLQKLVCGLLRRDSIGQDEDWFELGATSLTLTQIVQAVRERYAVGIPVDALLNSPTLASLTDYLLPRLSAVVPLREPDLQDWARPDQGDTASSPSDEPMPLERFAAWLGQLRAGQENGANSAKYLYPSSGGLNAVRAYVALKPGAVAGLSGGVYYYDPVRHALIDVGAGAGAAASILQPDNFSAYDAPLLGQSRASVFLVAATRAILPIYGHAGAGLLLLEAGYMQQLLRDPRQSKQITVEPAAWLASDRLHGWLGLSDDERIIQVLLLGRPGSPRRAPLAAFLDDGGALPALPAPDGASRLLCPERQPTNWGEVAANKGEEAAIRAEQRQFRRFDASAARHPLPGGSFDWPEYRLRASRRRFTDTKLSLDALGGLLSLARSRDSAAARLALAPDALALGGCEIRAWLREGAIDGLAEGCYRYDAERHQLVWLAALSADQLALAYTPYNRQHFKTCAFALFLMPAKRHAALPDAQAERFDLLAAGAAAQNWVRYQADFGLGLCPIGGLLFDRIADAFEVEPLHSLVGGPWPDSTARPRLLRTADAQMPLAVEDKRGVAIIGLAGRMPGADSLDGYAALLRGGRSAIAPPSAERAALFAGNGALPPGGYLEGIDRFDSQLFHISPAEAKRLDPQERLLLETAWSALENAGYSAATLRAADKRVAVFVGAMWNDYQSHGVEAWRQDGQIREASYHASLANRLSFFFDFGGPSIAVNTSCSSAMAAVHLARESLLRGECELALVAGVNLISHAYHLRMLADSNYLSASGVSRPFSAAADGWAPGEGVGVILLKPLDAARRDGDQIHGLILGSAIGHSARASRFGAPVSSRQAQCMRQALASAGLAAEDIDYIEAAAPGASLADAAEIEALRSVFCAAPRRAPCRVGSVKGNVGHLESASLFSQLFKVLAQFRDGAIYPSLNSEPANPLIADDDRLAIARSQLDWQAGDRRRIAMINAQGAAGTGGQLLIAEPSAADLCPQRPEPSGIPQCIALSAADNERLRALARELFDFLSARTELALDDIAFTLAQGRAALPQRLAIIAQDGAALRRALSCWLSAQQDTAGEGFATLSGRAAADAPDSASANDDAQIQARAWVAGAPAAGPRPDGRPPRRLALPGYPFAPVRHWIDAPSAAPADASGDAKSLRGFLLREVARVTELPLRRIDMHARLEELGLSSLMMESLTRALTDRLGSVPPTLFFECRSLEDVARRLDGLSMAAPRPQARAVAADAREPIAIVGLSGRYPKADSLDEFWRRLSQGEDCVEEIPPRWDHQAVFSSERGQPGRTYSKWGGFLSDVDAFDPLFFNMSPRDAALTDPQIRLFMQTAWHAVEDAGYNRDSLRRGCQSRVGVFVGVMYGEYQLYPSLGPDLPFSGSFSAIANRVSYALDLKGPSLAVDTMCSSSLTALHLAVESMRAGDCDWALAGGVNLSLHPSKYVSQAMLTMSSSDGRCRSFGEGGDGFVPAEGVGAVLLKPLSRALADGDHIYGLIRGSAINHGGRTNGYTVPDPAAHAEVIRAALARADLSPSRIGYIEAHGTGTALGDPIEIAGLSQAFGDQHRGVASCRIGSVKSNIGHAESAAGIAGLTKVLLQMRAGQLAPSLHSARLNPRIDFASTPFTVVQGLQDWPRQHADNGAELPRVAGISSFGAGGANAHLIVEEYLPEAADANASSSGPVLLMLSAMDDERLREYAASLLRVLSASARPAGTLRDVAYTLQVGRETLKCRLAIEASTPEQARNALTAFLERRPSPDLYLDASQAAGASPLCAQAARWLRTGELDVDALYQAGPAPRRLPLPGYPFAKERYWATLDTAPPQAPPPVWLYQEDWQAQPATQAPSRWPDAPLCLVSTPRQQQALSTLLTERHAACRPMFATHPQAQARWREQNLTIEVIDPASPAAGLAALGTFDAALCLWPLSEQEYVRDGGCLLPLLSALPSDCGQLLLAGRARDDNELARLEAWLGTERTRRRAAPSLRCAIFHGAADDDFMLSRIADEAGRAMEDSVLYRNEARHQSRLSPLPAPQDGQALRRGGVYLISGGLGHIGLLLSRHLAKRHAAKLALLGSGPLDEEKQRSLDELAALGGEAIYLQSDIADQHAVHEAVRQTLARFGALHGVVHVAGRLHHAALADALPAERRAVLDAKIAGALALERATAGLSLDFFCHFSSLSAVLGDFGACDYAMANRFLLAHARLRQARVERGEASGRSIAIAWPFWRDGGMRQSDQAAERYLAASGLVALDTDLALTWFETLLAGGASHPVLLAGEYDKVARLLPAASPAAGRLPPRAELQGLDLKQSVVWDLKTMAGDLLKLERGRIDADEMMTRYGFDSISLAQLSLAINARYGVATSPAMFYTHASLNAVADSLLSEDAPRIRQHYGQGASGQSETPPQAAPAAPAPRATPASPAESEAIAIIGMSGRFPDARDIDEFWRILAQGLDTVREIPAERFDWRDIYSDAPAMPGKTVGKWLAAVPGVDEFDPLFFEISPRDAQQIDPRQRLLLQESWRALEDAGLGGQRLARARVGMYVGVEQGDYQLRLPTGSGNVTANHDAILAARLAYSLNLSGPVMAINTACSSGLVAVHQACMALRQGECDVAVAAAANLLLGPDIFVSLGQAGMLSADGRTYAFDQRANGLVPGEAVVALTLKPLSQALADGDPIHAVIRASGINYDGKTNGIMAPSGSAQARLLRDVYRKHHVNVAELDYVIAHGTGTRLGDPVEIGSLHEAFAELGDRDIAHCAITSTKPNVGHTFAASGLVNLVAMAQAMRHQLIPPSLHCEQESDYIDWANSPFRLNREATRWPSHPRPRLGAISAFGMSGTNAHLVLASHDAPAPEIEAPAFFLLVLSARSPDALRQKTADLCATLRGQPWSRAAMWRMSRTLLAGRQHFAHRTAVVVQDAGHALRAWEAEETLPYVFHGKVGHDFTAQKSLRHYGQQLLAQCADPTVSAEILQEHLLALAELFSAGYDLDWDALFGSRPPALTHLPTYPFARDRYWVENSRPSGHSTEPARLHPLAQRNTSTLSEQRFSAELSAEDFVLRDHVVQGGKVLPAAAQLELALVAARFSQDAQASCAVELQHVVFQQPLRLEGDSLAMHIGFALQEDGQPAFEIYGEAADGGALVYSSGHIAPSADGEAPVEDLAALESRCDLTLDVEGCYATFTQMGLNYGPAFQALRSLRLSRRDDIVLARLTLPEAVPADGYLLHPSLLDGALQACVGFHHDQPPRATLLPFSIDKLQFWAPLPRQTVAVIRRAATGRQLQKMDLTLCDELGRVCAAVSGFASRELPAAAEHATLLAAPAWSEAAALDTADLVLLCEVDEAAFRRAATLDGQPRLLALPAADGDLATRYVRHASALLAHLRDGAAGRLLLVVPDSDDGMALRGLFAMLRAAAQENPDI</sequence>
<dbReference type="Gene3D" id="3.10.129.110">
    <property type="entry name" value="Polyketide synthase dehydratase"/>
    <property type="match status" value="1"/>
</dbReference>
<comment type="function">
    <text evidence="9">Involved in production of the polyketide antibiotic thailandamide.</text>
</comment>
<dbReference type="InterPro" id="IPR049552">
    <property type="entry name" value="PKS_DH_N"/>
</dbReference>
<feature type="active site" description="Proton donor; for dehydratase activity" evidence="10">
    <location>
        <position position="3844"/>
    </location>
</feature>
<dbReference type="InterPro" id="IPR050091">
    <property type="entry name" value="PKS_NRPS_Biosynth_Enz"/>
</dbReference>
<dbReference type="Pfam" id="PF00550">
    <property type="entry name" value="PP-binding"/>
    <property type="match status" value="4"/>
</dbReference>
<dbReference type="OrthoDB" id="8570649at2"/>
<dbReference type="Pfam" id="PF02801">
    <property type="entry name" value="Ketoacyl-synt_C"/>
    <property type="match status" value="3"/>
</dbReference>
<dbReference type="InterPro" id="IPR036291">
    <property type="entry name" value="NAD(P)-bd_dom_sf"/>
</dbReference>
<dbReference type="Pfam" id="PF00109">
    <property type="entry name" value="ketoacyl-synt"/>
    <property type="match status" value="3"/>
</dbReference>
<dbReference type="InterPro" id="IPR029479">
    <property type="entry name" value="Nitroreductase"/>
</dbReference>
<dbReference type="InterPro" id="IPR000873">
    <property type="entry name" value="AMP-dep_synth/lig_dom"/>
</dbReference>
<dbReference type="InterPro" id="IPR054514">
    <property type="entry name" value="RhiE-like_linker"/>
</dbReference>
<dbReference type="InterPro" id="IPR049900">
    <property type="entry name" value="PKS_mFAS_DH"/>
</dbReference>
<dbReference type="SUPFAM" id="SSF51735">
    <property type="entry name" value="NAD(P)-binding Rossmann-fold domains"/>
    <property type="match status" value="1"/>
</dbReference>
<keyword evidence="5" id="KW-0963">Cytoplasm</keyword>
<dbReference type="PANTHER" id="PTHR43775">
    <property type="entry name" value="FATTY ACID SYNTHASE"/>
    <property type="match status" value="1"/>
</dbReference>
<feature type="domain" description="Carrier" evidence="12">
    <location>
        <begin position="631"/>
        <end position="706"/>
    </location>
</feature>
<dbReference type="PROSITE" id="PS50075">
    <property type="entry name" value="CARRIER"/>
    <property type="match status" value="4"/>
</dbReference>
<name>A0A2S5DDE2_9NEIS</name>
<feature type="compositionally biased region" description="Low complexity" evidence="11">
    <location>
        <begin position="3018"/>
        <end position="3040"/>
    </location>
</feature>
<evidence type="ECO:0000256" key="1">
    <source>
        <dbReference type="ARBA" id="ARBA00001957"/>
    </source>
</evidence>
<dbReference type="GO" id="GO:0004315">
    <property type="term" value="F:3-oxoacyl-[acyl-carrier-protein] synthase activity"/>
    <property type="evidence" value="ECO:0007669"/>
    <property type="project" value="InterPro"/>
</dbReference>
<dbReference type="CDD" id="cd00833">
    <property type="entry name" value="PKS"/>
    <property type="match status" value="3"/>
</dbReference>
<dbReference type="InterPro" id="IPR042104">
    <property type="entry name" value="PKS_dehydratase_sf"/>
</dbReference>
<dbReference type="Proteomes" id="UP000237082">
    <property type="component" value="Unassembled WGS sequence"/>
</dbReference>
<dbReference type="CDD" id="cd17646">
    <property type="entry name" value="A_NRPS_AB3403-like"/>
    <property type="match status" value="1"/>
</dbReference>
<evidence type="ECO:0000256" key="3">
    <source>
        <dbReference type="ARBA" id="ARBA00004792"/>
    </source>
</evidence>
<dbReference type="InterPro" id="IPR018201">
    <property type="entry name" value="Ketoacyl_synth_AS"/>
</dbReference>
<evidence type="ECO:0000256" key="2">
    <source>
        <dbReference type="ARBA" id="ARBA00004496"/>
    </source>
</evidence>
<dbReference type="FunFam" id="3.40.47.10:FF:000019">
    <property type="entry name" value="Polyketide synthase type I"/>
    <property type="match status" value="1"/>
</dbReference>
<gene>
    <name evidence="15" type="ORF">C2I19_15750</name>
</gene>
<dbReference type="InterPro" id="IPR045851">
    <property type="entry name" value="AMP-bd_C_sf"/>
</dbReference>
<keyword evidence="16" id="KW-1185">Reference proteome</keyword>
<dbReference type="InterPro" id="IPR009081">
    <property type="entry name" value="PP-bd_ACP"/>
</dbReference>
<dbReference type="Gene3D" id="1.10.1200.10">
    <property type="entry name" value="ACP-like"/>
    <property type="match status" value="4"/>
</dbReference>
<dbReference type="InterPro" id="IPR020806">
    <property type="entry name" value="PKS_PP-bd"/>
</dbReference>
<dbReference type="PROSITE" id="PS52004">
    <property type="entry name" value="KS3_2"/>
    <property type="match status" value="3"/>
</dbReference>
<feature type="region of interest" description="Disordered" evidence="11">
    <location>
        <begin position="3011"/>
        <end position="3040"/>
    </location>
</feature>
<dbReference type="SMART" id="SM00822">
    <property type="entry name" value="PKS_KR"/>
    <property type="match status" value="1"/>
</dbReference>